<dbReference type="GO" id="GO:0000272">
    <property type="term" value="P:polysaccharide catabolic process"/>
    <property type="evidence" value="ECO:0007669"/>
    <property type="project" value="InterPro"/>
</dbReference>
<comment type="caution">
    <text evidence="2">The sequence shown here is derived from an EMBL/GenBank/DDBJ whole genome shotgun (WGS) entry which is preliminary data.</text>
</comment>
<name>A0A5C6A6Q2_9BACT</name>
<dbReference type="InterPro" id="IPR001434">
    <property type="entry name" value="OmcB-like_DUF11"/>
</dbReference>
<dbReference type="PANTHER" id="PTHR11319:SF35">
    <property type="entry name" value="OUTER MEMBRANE PROTEIN PMPC-RELATED"/>
    <property type="match status" value="1"/>
</dbReference>
<dbReference type="Pfam" id="PF00404">
    <property type="entry name" value="Dockerin_1"/>
    <property type="match status" value="1"/>
</dbReference>
<dbReference type="InterPro" id="IPR006626">
    <property type="entry name" value="PbH1"/>
</dbReference>
<protein>
    <recommendedName>
        <fullName evidence="1">DUF11 domain-containing protein</fullName>
    </recommendedName>
</protein>
<dbReference type="RefSeq" id="WP_146578992.1">
    <property type="nucleotide sequence ID" value="NZ_SJPM01000007.1"/>
</dbReference>
<dbReference type="InterPro" id="IPR059226">
    <property type="entry name" value="Choice_anch_Q_dom"/>
</dbReference>
<feature type="domain" description="DUF11" evidence="1">
    <location>
        <begin position="2956"/>
        <end position="3061"/>
    </location>
</feature>
<dbReference type="OrthoDB" id="292278at2"/>
<sequence length="3983" mass="401813">MPLRPPFCRPILSNNVLEPGRRSTRKRSDRPRRSGEKRRLKLESLESRRLLATDVMIGLNGDPGSYSEDVSGLTVTFRPTTAGVDNVLGTPDDLPQMSVSVSDITGLLESGFNVVIETDEPGSTNTGDILFQQIINPNGSDRVSLRFNAAGSIIVDTGGLDVVSGQVDLTFNADRDGTGGGNIEIFSGVAIDTNSGDVVFGGGADPLSTPARGTLNRLAGVSIGGSIDTGGGSVSIRGAGDAAGGGDGVVISSNASINSLDGSISMTGTATAGINGSGVGVLVNAASINTLNGPITVVGTGAGTGIDHDGIRMISGATIASGGDGNILLTGTSGVGINSNSGIVLEDNLTSITALNGNISLVGTGRGSGQNNNGISVRSRPMINAIGTGSISLTGINESGTSFNYGVATSGFGNVIRSAGGGVTVSGTSNGTTTFNHGVSLFDTTLEDTSTGLVSITGISGLGTDDNRGVAIEESLATVQSSGGGVLIEGTGRGSGNNNHGVAVINSAVRELSTGTITINGTSQAGGANNDGLIIDFSTVAAADGNISLTGAGSGTGDSNDGVLVNFGSSIGNSGNGSITLTGQSGQGVSNNRGVVLQFDARLSSTGSGNISLNGTTSDPAGTAIAMLTERPSGFIATGGDFIASATNGQLSTPALDAPVSDLVSASNIRLGGTTDIGGQINGVAASGFFPISGDLQLGGADTLSINVDGLSAGSDHDQLLVTGGVNLGNAALNLTGNIASNLGQSVTIIANNGIAPVNGVFAGLPEGASALINGLIFNISYVGGDGNDVTLTQSDTLTILGDGADEQIELIAGPTGLGVVRNGNAFGTVLNSSFQEIAVDLSGGNDVLTIDFTGGNPIPARGIAFNGGVGGNDSMEFVGGNATTVRHSFLNANDGTVDIDSRLISYVGLEPIIDNLSAADRTFEFLGGAETITLGDDANAIGRSLIDSSLGESVSFANPAFSLTILAGDGDDTITVNTLDAGNTAGLIIDGGDGAADQLIMNNVDIDTNQNNRGLRITEMETVGITGGTIADNQSPRGGGIYITNSTSGTTTTATIDSVTIVDNRVTTITSGGGVYNEGADLTVTNSTISNNATPGRGGGIYNFQGTLIVSNTTISGNQAGSSGGGIENDNGNVTLNNVTLGGIAPADGNTTPINGGGLHATGASSQTTINGGFIQNNMAGEEGGGLWNGDGIMTIDGTRVVENRANAANNFGNDQGGGGIFNIGGSLQLTDAFLNQNSANAAGGSGGGLLSDGGVVSISGTEVMNNNRYGLALINGVDATILSNTFSGNVDADVSQLGTTGDDVFDVTATLISDGVSSTTIDNTVGTFRLATLDGLDTVNVSGGLNAQFQIDGGDPINSPADILNLNTQNNPLTISPTSFSIAGMAAFTPTNFETVNFVNVFDVTIEADANANDIGLFVNGPNTEVVIDGQTVFSQFTGVLAFMVINGTDGDDVLTIDYTNGNPLPAGSLTFNGGVGGNDSMVITGGSATTVTHSFLNANDGSVDIDGGLISYVGLEPIVDSLDVVDREFNFLGGDETITLSDEVFAAGSNRIDSTLGESVSFLNPTGSLRINSLFGDDVIDFDSLDVNFGASIDINTSEDTVVFDANLRLGQSLSSSGDLTINAGVIDIQQNARIDTSLATGIGQTGNVTLQASRNISLNSAIIVTQDGTVMINGGSGANASDNFTGISIDSSSIETMGTGDINLTANGSSDGTTSGQIGLLVNETSIGASGGGFVQLGGVAGAGLDGNVGVHIRGNSDVFSNGGGVTVSGTGAGTGLSNFGVRIAPGQIRDTSDGNVTVDGVGGDGTDFNHGVRLESDAGGLTRINANLGSILVSGFSSGTGTANDGISVTGDVDIVNQSTGSIDLIGTAGAGGFAMSLDAPALNVVASNGVINVTANAGRIGTSNSQFAQTLLSGDGVNVTGELTIGEYTGSLDPDFGVLTISENLSFDPSSTLTMQVNGTAVGTNQDQLIKLGGGQLELNDATLNLSGMIASSPNQSLTLIQNDAPDAIVGTFAGLPEGALIAINGLNFAISYVGGDGNDVVLTEVISIPATILVTTATDENDGTFDPGTGTGTSLREAIIAANSDPGLNIITFAPSLNGVPIVLTIGGTGEDAAATGDLDITTEIVIQGNGPTNTIIDGGVRFDINGNITTPGFGDRVLDVLGGGSLSLSQLMVTGGQTVNTFADGQGGGINSDFGSTLAITGSTILGNMASTNGGGIFVSGGSLSIQDSTISGNAAGESGGGVYADGAALILFNSTISSNVANGSDSGGGGVYLLGGGAGSPAFSITDTDFTGNTANSGGGGLEIVDNAGSISGGEYANNTVGGGVLSAEGGGAIVITAVDSTSSPAITIDGVEIRNNNAPAGGGIALVNPNLTISNSLIELNRADLIAGQGGLGGGIAATGDSNGGSLSILSSDVRNNVAESSGGGIVAGGIDLSVTDTNISFNEANGLAGGIGLQGTTFAPSLTLNRVTVNNNIAGADGGGIGAIDANIDFTNVTVTDNESLGGSGGGLFYQNFGSFAANSRIAFSTFASNVDPSFNSNIDAEGNSIDMFATLFADGIGVFRGGFTFNSLGYNVNNSTPPGLDDPTDIVSFDTTLLPLADNGGPVRTRAYVLTDEVIDRVPVFNVSTDARNVPRVGIGSPNADVGALEVAEYVLPFASANEGDGTVTFGLGLDRIVPEPYALQVQFTDSLIGSNLNPATRGVDYNATDTTLNFSAGTDQLQFVTVSLLEDQLVEGDEFIFYLVSPASPITTYAYNDVVRITDNDTALGIGGNIFVDNAGEVLADIASQNNGIRDSGELNFSVGNNPIVFSLYRVADPAIGFQGASVDTLIASTSSSTGSYLFDQDDQGNPLASGSYVVVVDENQLNTNGPLFGFISSSIQASNPDLPDQNDASLVPGIGLVSSVIDLSPGGEPDVSVDGTDTNINSTVDFGVLPTNDLRIDTSLVVGASDLTPGGNARTTLIVENLGPLTATNVVVTQIIPPGLTLNQITQAGSPISTMATTVTLPSGEVRPAATFTIDTLDAGALSNYEVHFDIGIDVSSSVSSQVNVRGFEVEVSSDPTNPSQDPFLNNLATASIDLVPRFVTLTTGSGDGDLTIELDGFGNFGSLSGLFEQFDPIGSAGNRSVIFESTIGLRIGTSGNRVLFNDSASQSQVTMFTATSNVAISRLSVEGLDIELTQEVLPTTAVSGERSGSLLNQTYRVSNPTSSPITVDLVRLLHADTADGVFADGGGFTRDSNDNLTLFVKDRGGPELDSQTFVGINDDGGTTFEQDRFTVDEFGIVRPIVQSGDPLNNAVRNDSNQDGFVDRGSEYDVVNAMRRVLTIPAGGFADYSTTTTFGGSPSDASLSGQVFCDANQNGQDDQGEGVGLATVFVDINRNGLLDDDEPRTSTDSSGNYAFDQLSSGDARVVLMIPQSCGLPGELVDVPTSISLGDLVRDIIVVDLDRDGIDDLLAVNDRGEELLVYPSTSGGVDGVPQRVSLTGRPHAIDAWTAPSDPSNATSIPQTHLAVATVGGGTILVDNGSSGSNSGSSVRPGFGAVFGFDGLIPFEIPNMGDGPIDVLVNDFDGDNEPDYVSAAFRSDEFWIKLSSQPESQLLATGEDPVQVETGYFNDDLFLDLALGSRGYGNAPGTVQIFFGKDPTTIDIVASSSVDLAARFDRGPVFSVAGKLSSLASGNLLSGDFVGSGVSGSVSRDELIVLDQSGRLLVVGNDGGSLGILESVQLQPGTSRVHVGDFDGDFNDDVVVVRSENVVYDRDQTPVQATLKPGEIDVLLGDGSGSLPSGHSNYLAGSVVDVAFGDLEGSGNEGLVLANRSGTSGSNAGGTTLIRLGLDKRDVFIDPSVTAEARFSPSAMLTRMDVNGDRVITAVDALNIINELNAQEASQPAAGQSEPLGGTTLVLDLGIATDVSGDGQTTPLDALIVINHLNAENAILDVAAEPLSMFVAEANANSEEDSFDDDVIDAIMAEVGGLF</sequence>
<evidence type="ECO:0000313" key="2">
    <source>
        <dbReference type="EMBL" id="TWT95047.1"/>
    </source>
</evidence>
<proteinExistence type="predicted"/>
<dbReference type="SUPFAM" id="SSF141072">
    <property type="entry name" value="CalX-like"/>
    <property type="match status" value="1"/>
</dbReference>
<accession>A0A5C6A6Q2</accession>
<dbReference type="GO" id="GO:0004553">
    <property type="term" value="F:hydrolase activity, hydrolyzing O-glycosyl compounds"/>
    <property type="evidence" value="ECO:0007669"/>
    <property type="project" value="InterPro"/>
</dbReference>
<gene>
    <name evidence="2" type="ORF">Pla100_36260</name>
</gene>
<evidence type="ECO:0000259" key="1">
    <source>
        <dbReference type="Pfam" id="PF01345"/>
    </source>
</evidence>
<reference evidence="2 3" key="1">
    <citation type="submission" date="2019-02" db="EMBL/GenBank/DDBJ databases">
        <title>Deep-cultivation of Planctomycetes and their phenomic and genomic characterization uncovers novel biology.</title>
        <authorList>
            <person name="Wiegand S."/>
            <person name="Jogler M."/>
            <person name="Boedeker C."/>
            <person name="Pinto D."/>
            <person name="Vollmers J."/>
            <person name="Rivas-Marin E."/>
            <person name="Kohn T."/>
            <person name="Peeters S.H."/>
            <person name="Heuer A."/>
            <person name="Rast P."/>
            <person name="Oberbeckmann S."/>
            <person name="Bunk B."/>
            <person name="Jeske O."/>
            <person name="Meyerdierks A."/>
            <person name="Storesund J.E."/>
            <person name="Kallscheuer N."/>
            <person name="Luecker S."/>
            <person name="Lage O.M."/>
            <person name="Pohl T."/>
            <person name="Merkel B.J."/>
            <person name="Hornburger P."/>
            <person name="Mueller R.-W."/>
            <person name="Bruemmer F."/>
            <person name="Labrenz M."/>
            <person name="Spormann A.M."/>
            <person name="Op Den Camp H."/>
            <person name="Overmann J."/>
            <person name="Amann R."/>
            <person name="Jetten M.S.M."/>
            <person name="Mascher T."/>
            <person name="Medema M.H."/>
            <person name="Devos D.P."/>
            <person name="Kaster A.-K."/>
            <person name="Ovreas L."/>
            <person name="Rohde M."/>
            <person name="Galperin M.Y."/>
            <person name="Jogler C."/>
        </authorList>
    </citation>
    <scope>NUCLEOTIDE SEQUENCE [LARGE SCALE GENOMIC DNA]</scope>
    <source>
        <strain evidence="2 3">Pla100</strain>
    </source>
</reference>
<keyword evidence="3" id="KW-1185">Reference proteome</keyword>
<dbReference type="Gene3D" id="2.60.40.10">
    <property type="entry name" value="Immunoglobulins"/>
    <property type="match status" value="1"/>
</dbReference>
<dbReference type="EMBL" id="SJPM01000007">
    <property type="protein sequence ID" value="TWT95047.1"/>
    <property type="molecule type" value="Genomic_DNA"/>
</dbReference>
<evidence type="ECO:0000313" key="3">
    <source>
        <dbReference type="Proteomes" id="UP000316213"/>
    </source>
</evidence>
<dbReference type="SMART" id="SM00710">
    <property type="entry name" value="PbH1"/>
    <property type="match status" value="19"/>
</dbReference>
<dbReference type="PANTHER" id="PTHR11319">
    <property type="entry name" value="G PROTEIN-COUPLED RECEPTOR-RELATED"/>
    <property type="match status" value="1"/>
</dbReference>
<dbReference type="SUPFAM" id="SSF69318">
    <property type="entry name" value="Integrin alpha N-terminal domain"/>
    <property type="match status" value="1"/>
</dbReference>
<dbReference type="InterPro" id="IPR028994">
    <property type="entry name" value="Integrin_alpha_N"/>
</dbReference>
<organism evidence="2 3">
    <name type="scientific">Neorhodopirellula pilleata</name>
    <dbReference type="NCBI Taxonomy" id="2714738"/>
    <lineage>
        <taxon>Bacteria</taxon>
        <taxon>Pseudomonadati</taxon>
        <taxon>Planctomycetota</taxon>
        <taxon>Planctomycetia</taxon>
        <taxon>Pirellulales</taxon>
        <taxon>Pirellulaceae</taxon>
        <taxon>Neorhodopirellula</taxon>
    </lineage>
</organism>
<dbReference type="InterPro" id="IPR038081">
    <property type="entry name" value="CalX-like_sf"/>
</dbReference>
<dbReference type="SUPFAM" id="SSF51126">
    <property type="entry name" value="Pectin lyase-like"/>
    <property type="match status" value="3"/>
</dbReference>
<dbReference type="InterPro" id="IPR011050">
    <property type="entry name" value="Pectin_lyase_fold/virulence"/>
</dbReference>
<dbReference type="SUPFAM" id="SSF117074">
    <property type="entry name" value="Hypothetical protein PA1324"/>
    <property type="match status" value="1"/>
</dbReference>
<dbReference type="InterPro" id="IPR002105">
    <property type="entry name" value="Dockerin_1_rpt"/>
</dbReference>
<dbReference type="Pfam" id="PF01345">
    <property type="entry name" value="DUF11"/>
    <property type="match status" value="1"/>
</dbReference>
<dbReference type="Proteomes" id="UP000316213">
    <property type="component" value="Unassembled WGS sequence"/>
</dbReference>
<dbReference type="NCBIfam" id="NF041518">
    <property type="entry name" value="choice_anch_Q"/>
    <property type="match status" value="1"/>
</dbReference>
<dbReference type="InterPro" id="IPR013783">
    <property type="entry name" value="Ig-like_fold"/>
</dbReference>